<organism evidence="8 9">
    <name type="scientific">Kitasatospora nipponensis</name>
    <dbReference type="NCBI Taxonomy" id="258049"/>
    <lineage>
        <taxon>Bacteria</taxon>
        <taxon>Bacillati</taxon>
        <taxon>Actinomycetota</taxon>
        <taxon>Actinomycetes</taxon>
        <taxon>Kitasatosporales</taxon>
        <taxon>Streptomycetaceae</taxon>
        <taxon>Kitasatospora</taxon>
    </lineage>
</organism>
<dbReference type="InterPro" id="IPR036388">
    <property type="entry name" value="WH-like_DNA-bd_sf"/>
</dbReference>
<dbReference type="CDD" id="cd15831">
    <property type="entry name" value="BTAD"/>
    <property type="match status" value="1"/>
</dbReference>
<dbReference type="Pfam" id="PF03704">
    <property type="entry name" value="BTAD"/>
    <property type="match status" value="1"/>
</dbReference>
<dbReference type="PRINTS" id="PR00364">
    <property type="entry name" value="DISEASERSIST"/>
</dbReference>
<proteinExistence type="inferred from homology"/>
<dbReference type="SUPFAM" id="SSF52540">
    <property type="entry name" value="P-loop containing nucleoside triphosphate hydrolases"/>
    <property type="match status" value="1"/>
</dbReference>
<dbReference type="InterPro" id="IPR001867">
    <property type="entry name" value="OmpR/PhoB-type_DNA-bd"/>
</dbReference>
<dbReference type="SMART" id="SM00028">
    <property type="entry name" value="TPR"/>
    <property type="match status" value="3"/>
</dbReference>
<dbReference type="InterPro" id="IPR016032">
    <property type="entry name" value="Sig_transdc_resp-reg_C-effctor"/>
</dbReference>
<dbReference type="PANTHER" id="PTHR35807">
    <property type="entry name" value="TRANSCRIPTIONAL REGULATOR REDD-RELATED"/>
    <property type="match status" value="1"/>
</dbReference>
<comment type="caution">
    <text evidence="8">The sequence shown here is derived from an EMBL/GenBank/DDBJ whole genome shotgun (WGS) entry which is preliminary data.</text>
</comment>
<evidence type="ECO:0000259" key="6">
    <source>
        <dbReference type="SMART" id="SM00862"/>
    </source>
</evidence>
<dbReference type="InterPro" id="IPR051677">
    <property type="entry name" value="AfsR-DnrI-RedD_regulator"/>
</dbReference>
<evidence type="ECO:0000259" key="7">
    <source>
        <dbReference type="SMART" id="SM01043"/>
    </source>
</evidence>
<dbReference type="InterPro" id="IPR042197">
    <property type="entry name" value="Apaf_helical"/>
</dbReference>
<dbReference type="SUPFAM" id="SSF48452">
    <property type="entry name" value="TPR-like"/>
    <property type="match status" value="2"/>
</dbReference>
<dbReference type="EMBL" id="BAAALF010000017">
    <property type="protein sequence ID" value="GAA1226263.1"/>
    <property type="molecule type" value="Genomic_DNA"/>
</dbReference>
<dbReference type="PANTHER" id="PTHR35807:SF1">
    <property type="entry name" value="TRANSCRIPTIONAL REGULATOR REDD"/>
    <property type="match status" value="1"/>
</dbReference>
<gene>
    <name evidence="8" type="primary">afsR_1</name>
    <name evidence="8" type="ORF">GCM10009665_16040</name>
</gene>
<dbReference type="SUPFAM" id="SSF46894">
    <property type="entry name" value="C-terminal effector domain of the bipartite response regulators"/>
    <property type="match status" value="1"/>
</dbReference>
<keyword evidence="5" id="KW-0804">Transcription</keyword>
<evidence type="ECO:0000256" key="4">
    <source>
        <dbReference type="ARBA" id="ARBA00023125"/>
    </source>
</evidence>
<name>A0ABN1VY44_9ACTN</name>
<evidence type="ECO:0000256" key="5">
    <source>
        <dbReference type="ARBA" id="ARBA00023163"/>
    </source>
</evidence>
<dbReference type="SMART" id="SM01043">
    <property type="entry name" value="BTAD"/>
    <property type="match status" value="1"/>
</dbReference>
<protein>
    <submittedName>
        <fullName evidence="8">Transcriptional regulator AfsR</fullName>
    </submittedName>
</protein>
<keyword evidence="3" id="KW-0805">Transcription regulation</keyword>
<dbReference type="Gene3D" id="1.10.10.10">
    <property type="entry name" value="Winged helix-like DNA-binding domain superfamily/Winged helix DNA-binding domain"/>
    <property type="match status" value="1"/>
</dbReference>
<evidence type="ECO:0000313" key="8">
    <source>
        <dbReference type="EMBL" id="GAA1226263.1"/>
    </source>
</evidence>
<dbReference type="Pfam" id="PF00486">
    <property type="entry name" value="Trans_reg_C"/>
    <property type="match status" value="1"/>
</dbReference>
<dbReference type="InterPro" id="IPR019734">
    <property type="entry name" value="TPR_rpt"/>
</dbReference>
<dbReference type="InterPro" id="IPR027417">
    <property type="entry name" value="P-loop_NTPase"/>
</dbReference>
<dbReference type="Proteomes" id="UP001500037">
    <property type="component" value="Unassembled WGS sequence"/>
</dbReference>
<dbReference type="Gene3D" id="1.25.40.10">
    <property type="entry name" value="Tetratricopeptide repeat domain"/>
    <property type="match status" value="2"/>
</dbReference>
<accession>A0ABN1VY44</accession>
<sequence>MLGTLLAGVDGVDVPLNGPRQAKVLAALLVEAGRTVGMQRLVDVMWDGDQPATAVRQVQDAVSGLRRNLAGCGAANVIGTVRGGYRIRLETAQLDLLAFENERRLAQQGAGTAEVVAGLRRALACWRGPALADLSSRALESEGARLNALRAAVHKECLGLELALGRHREVVDEANALLREHPLDELVAEQAILALYRSGRRGEALEVYRRTRLLLAEDLGVDPAPALRELHRRVLTADPSLAEPAGHDSAVRAQVPLHPAVTPRQLPADLSDFTGRQPLVGRLLDLLGGAGQGGGPVVLSALNGAGGVGKTSLAVHVAHRVLPCFPDGQLHADLHGLDAQPADPGEVLARFLRALGVAAHDIPTDREEREALYRSTVYGRRLLILLDNARDAAQVRPLLPGSGSCAALITSRGALPGLDGVHRVAVDVLAEEEARELFTRIVGGEVVAAEPDAVAQVLRICAGLPLAIRIAGSRLACQPGWTARMLADRLADESRRLDELHVEDRAVRAGFAVGYAALAEPVARLFRLLGLVPGPTVSLPAALALAAGSARETEDALWALLAAHLLQPAGPGRYRFHDLIRVYAVELATAAEPSERQGLHRLLHWYLHTADHAAGLLTPSRVPAAEEGYWSADNLPVGASRPDLGGFDEAQSWFDAESRNLVAAVHLACAGSEPWLLGLAHRLVSAFWASVYVRGEYEPRWEGICAAAIGATAALGDLAAQATMRKTLGIVLLSGNKPQEALAQFEQAQAIRSGLGDEAGALACAVDVACAYGRLGRNAPAIATLQTVAARYQQAGESSRAAYVLNNLGIVCHQAGESTAAIRHLEASLRIKTELGDVVGQSKTLTSLAEILYVTGRMEQAAERSEQALVALRRSGSRQDPALVLEIAALAYRAQRRPADVDRCRTELVKVYAALDPRQRATVQAELTRLTPTV</sequence>
<feature type="domain" description="Bacterial transcriptional activator" evidence="7">
    <location>
        <begin position="94"/>
        <end position="235"/>
    </location>
</feature>
<dbReference type="Gene3D" id="3.40.50.300">
    <property type="entry name" value="P-loop containing nucleotide triphosphate hydrolases"/>
    <property type="match status" value="1"/>
</dbReference>
<evidence type="ECO:0000256" key="3">
    <source>
        <dbReference type="ARBA" id="ARBA00023015"/>
    </source>
</evidence>
<evidence type="ECO:0000256" key="2">
    <source>
        <dbReference type="ARBA" id="ARBA00023012"/>
    </source>
</evidence>
<dbReference type="SMART" id="SM00862">
    <property type="entry name" value="Trans_reg_C"/>
    <property type="match status" value="1"/>
</dbReference>
<dbReference type="InterPro" id="IPR011990">
    <property type="entry name" value="TPR-like_helical_dom_sf"/>
</dbReference>
<dbReference type="Pfam" id="PF13424">
    <property type="entry name" value="TPR_12"/>
    <property type="match status" value="1"/>
</dbReference>
<feature type="domain" description="OmpR/PhoB-type" evidence="6">
    <location>
        <begin position="13"/>
        <end position="87"/>
    </location>
</feature>
<comment type="similarity">
    <text evidence="1">Belongs to the AfsR/DnrI/RedD regulatory family.</text>
</comment>
<dbReference type="Gene3D" id="1.10.8.430">
    <property type="entry name" value="Helical domain of apoptotic protease-activating factors"/>
    <property type="match status" value="1"/>
</dbReference>
<evidence type="ECO:0000256" key="1">
    <source>
        <dbReference type="ARBA" id="ARBA00005820"/>
    </source>
</evidence>
<evidence type="ECO:0000313" key="9">
    <source>
        <dbReference type="Proteomes" id="UP001500037"/>
    </source>
</evidence>
<dbReference type="InterPro" id="IPR005158">
    <property type="entry name" value="BTAD"/>
</dbReference>
<keyword evidence="9" id="KW-1185">Reference proteome</keyword>
<keyword evidence="4" id="KW-0238">DNA-binding</keyword>
<reference evidence="8 9" key="1">
    <citation type="journal article" date="2019" name="Int. J. Syst. Evol. Microbiol.">
        <title>The Global Catalogue of Microorganisms (GCM) 10K type strain sequencing project: providing services to taxonomists for standard genome sequencing and annotation.</title>
        <authorList>
            <consortium name="The Broad Institute Genomics Platform"/>
            <consortium name="The Broad Institute Genome Sequencing Center for Infectious Disease"/>
            <person name="Wu L."/>
            <person name="Ma J."/>
        </authorList>
    </citation>
    <scope>NUCLEOTIDE SEQUENCE [LARGE SCALE GENOMIC DNA]</scope>
    <source>
        <strain evidence="8 9">JCM 13004</strain>
    </source>
</reference>
<keyword evidence="2" id="KW-0902">Two-component regulatory system</keyword>